<organism evidence="2 3">
    <name type="scientific">Mycena pura</name>
    <dbReference type="NCBI Taxonomy" id="153505"/>
    <lineage>
        <taxon>Eukaryota</taxon>
        <taxon>Fungi</taxon>
        <taxon>Dikarya</taxon>
        <taxon>Basidiomycota</taxon>
        <taxon>Agaricomycotina</taxon>
        <taxon>Agaricomycetes</taxon>
        <taxon>Agaricomycetidae</taxon>
        <taxon>Agaricales</taxon>
        <taxon>Marasmiineae</taxon>
        <taxon>Mycenaceae</taxon>
        <taxon>Mycena</taxon>
    </lineage>
</organism>
<evidence type="ECO:0000313" key="2">
    <source>
        <dbReference type="EMBL" id="KAJ7222302.1"/>
    </source>
</evidence>
<feature type="region of interest" description="Disordered" evidence="1">
    <location>
        <begin position="161"/>
        <end position="182"/>
    </location>
</feature>
<dbReference type="EMBL" id="JARJCW010000007">
    <property type="protein sequence ID" value="KAJ7222302.1"/>
    <property type="molecule type" value="Genomic_DNA"/>
</dbReference>
<accession>A0AAD6YKS3</accession>
<evidence type="ECO:0000256" key="1">
    <source>
        <dbReference type="SAM" id="MobiDB-lite"/>
    </source>
</evidence>
<evidence type="ECO:0000313" key="3">
    <source>
        <dbReference type="Proteomes" id="UP001219525"/>
    </source>
</evidence>
<proteinExistence type="predicted"/>
<feature type="region of interest" description="Disordered" evidence="1">
    <location>
        <begin position="466"/>
        <end position="495"/>
    </location>
</feature>
<feature type="region of interest" description="Disordered" evidence="1">
    <location>
        <begin position="57"/>
        <end position="84"/>
    </location>
</feature>
<comment type="caution">
    <text evidence="2">The sequence shown here is derived from an EMBL/GenBank/DDBJ whole genome shotgun (WGS) entry which is preliminary data.</text>
</comment>
<feature type="compositionally biased region" description="Low complexity" evidence="1">
    <location>
        <begin position="469"/>
        <end position="480"/>
    </location>
</feature>
<dbReference type="Proteomes" id="UP001219525">
    <property type="component" value="Unassembled WGS sequence"/>
</dbReference>
<reference evidence="2" key="1">
    <citation type="submission" date="2023-03" db="EMBL/GenBank/DDBJ databases">
        <title>Massive genome expansion in bonnet fungi (Mycena s.s.) driven by repeated elements and novel gene families across ecological guilds.</title>
        <authorList>
            <consortium name="Lawrence Berkeley National Laboratory"/>
            <person name="Harder C.B."/>
            <person name="Miyauchi S."/>
            <person name="Viragh M."/>
            <person name="Kuo A."/>
            <person name="Thoen E."/>
            <person name="Andreopoulos B."/>
            <person name="Lu D."/>
            <person name="Skrede I."/>
            <person name="Drula E."/>
            <person name="Henrissat B."/>
            <person name="Morin E."/>
            <person name="Kohler A."/>
            <person name="Barry K."/>
            <person name="LaButti K."/>
            <person name="Morin E."/>
            <person name="Salamov A."/>
            <person name="Lipzen A."/>
            <person name="Mereny Z."/>
            <person name="Hegedus B."/>
            <person name="Baldrian P."/>
            <person name="Stursova M."/>
            <person name="Weitz H."/>
            <person name="Taylor A."/>
            <person name="Grigoriev I.V."/>
            <person name="Nagy L.G."/>
            <person name="Martin F."/>
            <person name="Kauserud H."/>
        </authorList>
    </citation>
    <scope>NUCLEOTIDE SEQUENCE</scope>
    <source>
        <strain evidence="2">9144</strain>
    </source>
</reference>
<keyword evidence="3" id="KW-1185">Reference proteome</keyword>
<dbReference type="AlphaFoldDB" id="A0AAD6YKS3"/>
<feature type="region of interest" description="Disordered" evidence="1">
    <location>
        <begin position="97"/>
        <end position="119"/>
    </location>
</feature>
<protein>
    <submittedName>
        <fullName evidence="2">Uncharacterized protein</fullName>
    </submittedName>
</protein>
<sequence>MTAVERRARSPKARAALRRPWQLAESRRQRHGGSVKYHRDSLSGLLPSLASLRVSSGFAAPHSDGGESPTDWKQRHGGSVKYHRDSPSWLPVLVAGSRPASLPHSDGGESPTDWKQRHGGSVKYHRDSVSGRLPSLASLRVHTQLSSQPYLDTDAALSSVGTASLPHSDGGESPTDWRQRHGGSVKYHRDSEYNTDHHYENAIEDHNSVAQLVILLVIIANVIVGLGTDPCNFLLSPLSGLQSRARSLKSRAALDMALHYPFPKGRSPEARAALEIERGAKVLRSSRPSLELLFLNAVPLHMSCFPLGTPLFIFIPRSLKAALRASEVRKYFFELESIANWLKVDITADGLTIMGLTITNSSVSAATGSLSTQEVANAAQFLLLEATALFRDRSHDFVTETPPSSPRSIWTFDDYPHLYASPIPSLSPSADPMPPLRRLSVDHGVLRYFFSSLVLLKSPHYPFPRGRSPEAPAAPETPVASLSSLPHSVGGESPTDLEAATRRLGEISSRLCERPPAFPRKPIQCWSQGFRLRCPHSDGGDSPTDWKQRHGGSVKYHRDSTSVLSLHTQLSSQPYLDICRGAQCWQGFAAPHSDGGESPTDWKQRHGGSVKYHRDSVSGLLPSLANVRLELLSFDLGNRRSLEARAALEIDRGAPSLEPEVTLTTLPLPRCIAVERRARSLKARAALRRLSVDHGNLRSPEARAALEIERGAPSLELLFLNLHMAFL</sequence>
<feature type="region of interest" description="Disordered" evidence="1">
    <location>
        <begin position="1"/>
        <end position="40"/>
    </location>
</feature>
<gene>
    <name evidence="2" type="ORF">GGX14DRAFT_388118</name>
</gene>
<name>A0AAD6YKS3_9AGAR</name>